<comment type="caution">
    <text evidence="1">The sequence shown here is derived from an EMBL/GenBank/DDBJ whole genome shotgun (WGS) entry which is preliminary data.</text>
</comment>
<accession>A0A368NFX6</accession>
<dbReference type="EMBL" id="QPID01000006">
    <property type="protein sequence ID" value="RCU49547.1"/>
    <property type="molecule type" value="Genomic_DNA"/>
</dbReference>
<organism evidence="1 2">
    <name type="scientific">Corallincola holothuriorum</name>
    <dbReference type="NCBI Taxonomy" id="2282215"/>
    <lineage>
        <taxon>Bacteria</taxon>
        <taxon>Pseudomonadati</taxon>
        <taxon>Pseudomonadota</taxon>
        <taxon>Gammaproteobacteria</taxon>
        <taxon>Alteromonadales</taxon>
        <taxon>Psychromonadaceae</taxon>
        <taxon>Corallincola</taxon>
    </lineage>
</organism>
<keyword evidence="2" id="KW-1185">Reference proteome</keyword>
<gene>
    <name evidence="1" type="ORF">DU002_11560</name>
</gene>
<dbReference type="RefSeq" id="WP_114338543.1">
    <property type="nucleotide sequence ID" value="NZ_QPID01000006.1"/>
</dbReference>
<dbReference type="AlphaFoldDB" id="A0A368NFX6"/>
<protein>
    <submittedName>
        <fullName evidence="1">Uncharacterized protein</fullName>
    </submittedName>
</protein>
<dbReference type="OrthoDB" id="8756810at2"/>
<evidence type="ECO:0000313" key="1">
    <source>
        <dbReference type="EMBL" id="RCU49547.1"/>
    </source>
</evidence>
<reference evidence="1 2" key="1">
    <citation type="submission" date="2018-07" db="EMBL/GenBank/DDBJ databases">
        <title>Corallincola holothuriorum sp. nov., a new facultative anaerobe isolated from sea cucumber Apostichopus japonicus.</title>
        <authorList>
            <person name="Xia H."/>
        </authorList>
    </citation>
    <scope>NUCLEOTIDE SEQUENCE [LARGE SCALE GENOMIC DNA]</scope>
    <source>
        <strain evidence="1 2">C4</strain>
    </source>
</reference>
<name>A0A368NFX6_9GAMM</name>
<proteinExistence type="predicted"/>
<evidence type="ECO:0000313" key="2">
    <source>
        <dbReference type="Proteomes" id="UP000252558"/>
    </source>
</evidence>
<sequence length="101" mass="11761">MTEEQKRSLIEQSWDMHALVEASYLKNSATLSTHDNPTGHHDWLEKQRLLLADMALHLFQTSLEPEPMELDKLRNNLHAILTISDQFLPDAKLDRAKDHLY</sequence>
<dbReference type="Proteomes" id="UP000252558">
    <property type="component" value="Unassembled WGS sequence"/>
</dbReference>